<name>A0A5C1A779_9GAMM</name>
<dbReference type="InterPro" id="IPR036390">
    <property type="entry name" value="WH_DNA-bd_sf"/>
</dbReference>
<dbReference type="SUPFAM" id="SSF46785">
    <property type="entry name" value="Winged helix' DNA-binding domain"/>
    <property type="match status" value="1"/>
</dbReference>
<keyword evidence="3" id="KW-0238">DNA-binding</keyword>
<dbReference type="EMBL" id="CP043420">
    <property type="protein sequence ID" value="QEL12919.1"/>
    <property type="molecule type" value="Genomic_DNA"/>
</dbReference>
<dbReference type="Pfam" id="PF00126">
    <property type="entry name" value="HTH_1"/>
    <property type="match status" value="1"/>
</dbReference>
<evidence type="ECO:0000256" key="4">
    <source>
        <dbReference type="ARBA" id="ARBA00023163"/>
    </source>
</evidence>
<evidence type="ECO:0000256" key="1">
    <source>
        <dbReference type="ARBA" id="ARBA00009437"/>
    </source>
</evidence>
<evidence type="ECO:0000256" key="3">
    <source>
        <dbReference type="ARBA" id="ARBA00023125"/>
    </source>
</evidence>
<reference evidence="6 7" key="1">
    <citation type="submission" date="2019-08" db="EMBL/GenBank/DDBJ databases">
        <title>Complete genome sequence of Kushneria sp. YCWA18, a halophilic phosphate-solubilizing bacterium isolated from Daqiao saltern in China.</title>
        <authorList>
            <person name="Du G.-X."/>
            <person name="Qu L.-Y."/>
        </authorList>
    </citation>
    <scope>NUCLEOTIDE SEQUENCE [LARGE SCALE GENOMIC DNA]</scope>
    <source>
        <strain evidence="6 7">YCWA18</strain>
    </source>
</reference>
<keyword evidence="2" id="KW-0805">Transcription regulation</keyword>
<organism evidence="6 7">
    <name type="scientific">Kushneria phosphatilytica</name>
    <dbReference type="NCBI Taxonomy" id="657387"/>
    <lineage>
        <taxon>Bacteria</taxon>
        <taxon>Pseudomonadati</taxon>
        <taxon>Pseudomonadota</taxon>
        <taxon>Gammaproteobacteria</taxon>
        <taxon>Oceanospirillales</taxon>
        <taxon>Halomonadaceae</taxon>
        <taxon>Kushneria</taxon>
    </lineage>
</organism>
<dbReference type="GO" id="GO:0003700">
    <property type="term" value="F:DNA-binding transcription factor activity"/>
    <property type="evidence" value="ECO:0007669"/>
    <property type="project" value="InterPro"/>
</dbReference>
<dbReference type="InterPro" id="IPR058163">
    <property type="entry name" value="LysR-type_TF_proteobact-type"/>
</dbReference>
<dbReference type="GO" id="GO:0003677">
    <property type="term" value="F:DNA binding"/>
    <property type="evidence" value="ECO:0007669"/>
    <property type="project" value="UniProtKB-KW"/>
</dbReference>
<dbReference type="Proteomes" id="UP000322553">
    <property type="component" value="Chromosome"/>
</dbReference>
<protein>
    <submittedName>
        <fullName evidence="6">LysR family transcriptional regulator</fullName>
    </submittedName>
</protein>
<dbReference type="InterPro" id="IPR005119">
    <property type="entry name" value="LysR_subst-bd"/>
</dbReference>
<dbReference type="InterPro" id="IPR000847">
    <property type="entry name" value="LysR_HTH_N"/>
</dbReference>
<dbReference type="KEGG" id="kuy:FY550_16235"/>
<comment type="similarity">
    <text evidence="1">Belongs to the LysR transcriptional regulatory family.</text>
</comment>
<proteinExistence type="inferred from homology"/>
<dbReference type="Pfam" id="PF03466">
    <property type="entry name" value="LysR_substrate"/>
    <property type="match status" value="1"/>
</dbReference>
<dbReference type="AlphaFoldDB" id="A0A5C1A779"/>
<evidence type="ECO:0000313" key="7">
    <source>
        <dbReference type="Proteomes" id="UP000322553"/>
    </source>
</evidence>
<evidence type="ECO:0000259" key="5">
    <source>
        <dbReference type="PROSITE" id="PS50931"/>
    </source>
</evidence>
<dbReference type="OrthoDB" id="9815676at2"/>
<dbReference type="PANTHER" id="PTHR30537">
    <property type="entry name" value="HTH-TYPE TRANSCRIPTIONAL REGULATOR"/>
    <property type="match status" value="1"/>
</dbReference>
<dbReference type="InterPro" id="IPR036388">
    <property type="entry name" value="WH-like_DNA-bd_sf"/>
</dbReference>
<keyword evidence="7" id="KW-1185">Reference proteome</keyword>
<sequence length="310" mass="34582">MDLNALRVFERVAANGSFTAAARHFHVAVSSVSRQISALEASLGVRLLYRHTRAVSLTDAGRQYYEQIRGTLEQLDHATEALTDPGAEPAGTLRINAPVAFGQRRILPLLNAFQRCYPAVKAELLLTDEVTDPVREGSDITFRVGELSDSSLVARPLAPMNYVTAASPAYLARRGTPNEPQDLFEHDCLLYQGEMGRQRWYFRGDGEARATALGLSGSLYSNDAESLLQAALLGQGIVMFPTWLIGELLQEHRLVPLLEEWQCEVAPQRRMIHLLTTEGRQRSHKVQAFIDHLMSAVDPVPPWDRWREAP</sequence>
<dbReference type="FunFam" id="1.10.10.10:FF:000001">
    <property type="entry name" value="LysR family transcriptional regulator"/>
    <property type="match status" value="1"/>
</dbReference>
<evidence type="ECO:0000313" key="6">
    <source>
        <dbReference type="EMBL" id="QEL12919.1"/>
    </source>
</evidence>
<dbReference type="CDD" id="cd08422">
    <property type="entry name" value="PBP2_CrgA_like"/>
    <property type="match status" value="1"/>
</dbReference>
<dbReference type="Gene3D" id="3.40.190.290">
    <property type="match status" value="1"/>
</dbReference>
<dbReference type="SUPFAM" id="SSF53850">
    <property type="entry name" value="Periplasmic binding protein-like II"/>
    <property type="match status" value="1"/>
</dbReference>
<gene>
    <name evidence="6" type="ORF">FY550_16235</name>
</gene>
<evidence type="ECO:0000256" key="2">
    <source>
        <dbReference type="ARBA" id="ARBA00023015"/>
    </source>
</evidence>
<dbReference type="Gene3D" id="1.10.10.10">
    <property type="entry name" value="Winged helix-like DNA-binding domain superfamily/Winged helix DNA-binding domain"/>
    <property type="match status" value="1"/>
</dbReference>
<accession>A0A5C1A779</accession>
<feature type="domain" description="HTH lysR-type" evidence="5">
    <location>
        <begin position="1"/>
        <end position="58"/>
    </location>
</feature>
<keyword evidence="4" id="KW-0804">Transcription</keyword>
<dbReference type="PROSITE" id="PS50931">
    <property type="entry name" value="HTH_LYSR"/>
    <property type="match status" value="1"/>
</dbReference>
<dbReference type="PANTHER" id="PTHR30537:SF5">
    <property type="entry name" value="HTH-TYPE TRANSCRIPTIONAL ACTIVATOR TTDR-RELATED"/>
    <property type="match status" value="1"/>
</dbReference>